<dbReference type="InterPro" id="IPR051537">
    <property type="entry name" value="DNA_Adenine_Mtase"/>
</dbReference>
<gene>
    <name evidence="9" type="ORF">Q766_20260</name>
</gene>
<comment type="catalytic activity">
    <reaction evidence="7">
        <text>a 2'-deoxyadenosine in DNA + S-adenosyl-L-methionine = an N(6)-methyl-2'-deoxyadenosine in DNA + S-adenosyl-L-homocysteine + H(+)</text>
        <dbReference type="Rhea" id="RHEA:15197"/>
        <dbReference type="Rhea" id="RHEA-COMP:12418"/>
        <dbReference type="Rhea" id="RHEA-COMP:12419"/>
        <dbReference type="ChEBI" id="CHEBI:15378"/>
        <dbReference type="ChEBI" id="CHEBI:57856"/>
        <dbReference type="ChEBI" id="CHEBI:59789"/>
        <dbReference type="ChEBI" id="CHEBI:90615"/>
        <dbReference type="ChEBI" id="CHEBI:90616"/>
        <dbReference type="EC" id="2.1.1.72"/>
    </reaction>
</comment>
<sequence>MDLVNKFWNFCHTLRHEGVDYSDYIEELTYLIFLKIAEERGIAIPEGCSWNDLIVHDKEDLLIKYNKVLNELSMEKSILGNIFSQPMAKIRSSKSLKRLLTLIDEVNWSSYDEDVLGSMFEGLLEKAANESKKGAGQYFTPRPLIDSIVTVMRPDPFESPIFKMSDVACGTAGFIISSYEWIKKKNSVKALSEQKLSKLYNDTYFGQELVTRPRRMAQMNLFLHGISPNIKLGDTIYEPFDNVLYNCILTNPPFGNKGSNQIPERKDFSIKTSNKQLNFIQHVISSLVLKGRTAIVLPDNVLSDEKAVELWKVIMPECNVHTILKLPNGTFLPYANVKAVVIFIQKGVPTKNIWIYDARSNVESITKKGRPLTHDHFKNFIKSYGDEPNGTAKRTESDSEQRFRKFTVDQIAKRNYNLDINWISDNQNLENEYFEIEDITSEAIIELEAIIESLKELSNMLENNNE</sequence>
<dbReference type="GO" id="GO:0003677">
    <property type="term" value="F:DNA binding"/>
    <property type="evidence" value="ECO:0007669"/>
    <property type="project" value="InterPro"/>
</dbReference>
<reference evidence="9 10" key="1">
    <citation type="submission" date="2013-09" db="EMBL/GenBank/DDBJ databases">
        <authorList>
            <person name="Zeng Z."/>
            <person name="Chen C."/>
        </authorList>
    </citation>
    <scope>NUCLEOTIDE SEQUENCE [LARGE SCALE GENOMIC DNA]</scope>
    <source>
        <strain evidence="9 10">WB 4.1-42</strain>
    </source>
</reference>
<protein>
    <recommendedName>
        <fullName evidence="2">site-specific DNA-methyltransferase (adenine-specific)</fullName>
        <ecNumber evidence="2">2.1.1.72</ecNumber>
    </recommendedName>
</protein>
<dbReference type="eggNOG" id="COG0286">
    <property type="taxonomic scope" value="Bacteria"/>
</dbReference>
<dbReference type="Pfam" id="PF02384">
    <property type="entry name" value="N6_Mtase"/>
    <property type="match status" value="1"/>
</dbReference>
<dbReference type="EMBL" id="JRLY01000029">
    <property type="protein sequence ID" value="KGO91024.1"/>
    <property type="molecule type" value="Genomic_DNA"/>
</dbReference>
<feature type="domain" description="DNA methylase adenine-specific" evidence="8">
    <location>
        <begin position="112"/>
        <end position="425"/>
    </location>
</feature>
<evidence type="ECO:0000313" key="9">
    <source>
        <dbReference type="EMBL" id="KGO91024.1"/>
    </source>
</evidence>
<dbReference type="Gene3D" id="3.40.50.150">
    <property type="entry name" value="Vaccinia Virus protein VP39"/>
    <property type="match status" value="1"/>
</dbReference>
<evidence type="ECO:0000313" key="10">
    <source>
        <dbReference type="Proteomes" id="UP000030111"/>
    </source>
</evidence>
<keyword evidence="5" id="KW-0949">S-adenosyl-L-methionine</keyword>
<dbReference type="PANTHER" id="PTHR42933:SF4">
    <property type="entry name" value="TYPE I RESTRICTION ENZYME ECOKI METHYLASE SUBUNIT"/>
    <property type="match status" value="1"/>
</dbReference>
<evidence type="ECO:0000256" key="3">
    <source>
        <dbReference type="ARBA" id="ARBA00022603"/>
    </source>
</evidence>
<keyword evidence="6" id="KW-0680">Restriction system</keyword>
<comment type="caution">
    <text evidence="9">The sequence shown here is derived from an EMBL/GenBank/DDBJ whole genome shotgun (WGS) entry which is preliminary data.</text>
</comment>
<dbReference type="GO" id="GO:0009007">
    <property type="term" value="F:site-specific DNA-methyltransferase (adenine-specific) activity"/>
    <property type="evidence" value="ECO:0007669"/>
    <property type="project" value="UniProtKB-EC"/>
</dbReference>
<organism evidence="9 10">
    <name type="scientific">Flavobacterium subsaxonicum WB 4.1-42 = DSM 21790</name>
    <dbReference type="NCBI Taxonomy" id="1121898"/>
    <lineage>
        <taxon>Bacteria</taxon>
        <taxon>Pseudomonadati</taxon>
        <taxon>Bacteroidota</taxon>
        <taxon>Flavobacteriia</taxon>
        <taxon>Flavobacteriales</taxon>
        <taxon>Flavobacteriaceae</taxon>
        <taxon>Flavobacterium</taxon>
    </lineage>
</organism>
<dbReference type="PRINTS" id="PR00507">
    <property type="entry name" value="N12N6MTFRASE"/>
</dbReference>
<keyword evidence="3" id="KW-0489">Methyltransferase</keyword>
<dbReference type="EC" id="2.1.1.72" evidence="2"/>
<evidence type="ECO:0000256" key="2">
    <source>
        <dbReference type="ARBA" id="ARBA00011900"/>
    </source>
</evidence>
<dbReference type="SUPFAM" id="SSF53335">
    <property type="entry name" value="S-adenosyl-L-methionine-dependent methyltransferases"/>
    <property type="match status" value="1"/>
</dbReference>
<dbReference type="GO" id="GO:0004519">
    <property type="term" value="F:endonuclease activity"/>
    <property type="evidence" value="ECO:0007669"/>
    <property type="project" value="UniProtKB-KW"/>
</dbReference>
<dbReference type="Proteomes" id="UP000030111">
    <property type="component" value="Unassembled WGS sequence"/>
</dbReference>
<name>A0A0A2MFG0_9FLAO</name>
<accession>A0A0A2MFG0</accession>
<keyword evidence="10" id="KW-1185">Reference proteome</keyword>
<keyword evidence="9" id="KW-0540">Nuclease</keyword>
<evidence type="ECO:0000259" key="8">
    <source>
        <dbReference type="Pfam" id="PF02384"/>
    </source>
</evidence>
<dbReference type="PANTHER" id="PTHR42933">
    <property type="entry name" value="SLR6095 PROTEIN"/>
    <property type="match status" value="1"/>
</dbReference>
<dbReference type="GO" id="GO:0008170">
    <property type="term" value="F:N-methyltransferase activity"/>
    <property type="evidence" value="ECO:0007669"/>
    <property type="project" value="InterPro"/>
</dbReference>
<dbReference type="STRING" id="1121898.GCA_000422725_01837"/>
<evidence type="ECO:0000256" key="6">
    <source>
        <dbReference type="ARBA" id="ARBA00022747"/>
    </source>
</evidence>
<evidence type="ECO:0000256" key="5">
    <source>
        <dbReference type="ARBA" id="ARBA00022691"/>
    </source>
</evidence>
<keyword evidence="4" id="KW-0808">Transferase</keyword>
<dbReference type="AlphaFoldDB" id="A0A0A2MFG0"/>
<keyword evidence="9" id="KW-0378">Hydrolase</keyword>
<keyword evidence="9" id="KW-0255">Endonuclease</keyword>
<evidence type="ECO:0000256" key="7">
    <source>
        <dbReference type="ARBA" id="ARBA00047942"/>
    </source>
</evidence>
<dbReference type="InterPro" id="IPR003356">
    <property type="entry name" value="DNA_methylase_A-5"/>
</dbReference>
<dbReference type="OrthoDB" id="9814572at2"/>
<evidence type="ECO:0000256" key="1">
    <source>
        <dbReference type="ARBA" id="ARBA00006594"/>
    </source>
</evidence>
<evidence type="ECO:0000256" key="4">
    <source>
        <dbReference type="ARBA" id="ARBA00022679"/>
    </source>
</evidence>
<comment type="similarity">
    <text evidence="1">Belongs to the N(4)/N(6)-methyltransferase family.</text>
</comment>
<proteinExistence type="inferred from homology"/>
<dbReference type="Gene3D" id="1.20.1260.30">
    <property type="match status" value="1"/>
</dbReference>
<dbReference type="InterPro" id="IPR029063">
    <property type="entry name" value="SAM-dependent_MTases_sf"/>
</dbReference>
<dbReference type="RefSeq" id="WP_026990680.1">
    <property type="nucleotide sequence ID" value="NZ_AUGP01000017.1"/>
</dbReference>
<dbReference type="GO" id="GO:0032259">
    <property type="term" value="P:methylation"/>
    <property type="evidence" value="ECO:0007669"/>
    <property type="project" value="UniProtKB-KW"/>
</dbReference>
<dbReference type="InterPro" id="IPR038333">
    <property type="entry name" value="T1MK-like_N_sf"/>
</dbReference>
<dbReference type="GO" id="GO:0009307">
    <property type="term" value="P:DNA restriction-modification system"/>
    <property type="evidence" value="ECO:0007669"/>
    <property type="project" value="UniProtKB-KW"/>
</dbReference>